<protein>
    <submittedName>
        <fullName evidence="1">Uncharacterized protein</fullName>
    </submittedName>
</protein>
<evidence type="ECO:0000313" key="1">
    <source>
        <dbReference type="EMBL" id="AQV99134.1"/>
    </source>
</evidence>
<organism evidence="1 2">
    <name type="scientific">Cupriavidus necator</name>
    <name type="common">Alcaligenes eutrophus</name>
    <name type="synonym">Ralstonia eutropha</name>
    <dbReference type="NCBI Taxonomy" id="106590"/>
    <lineage>
        <taxon>Bacteria</taxon>
        <taxon>Pseudomonadati</taxon>
        <taxon>Pseudomonadota</taxon>
        <taxon>Betaproteobacteria</taxon>
        <taxon>Burkholderiales</taxon>
        <taxon>Burkholderiaceae</taxon>
        <taxon>Cupriavidus</taxon>
    </lineage>
</organism>
<name>A0A1U9V2E7_CUPNE</name>
<accession>A0A1U9V2E7</accession>
<gene>
    <name evidence="1" type="ORF">BJN34_35230</name>
</gene>
<reference evidence="2" key="1">
    <citation type="submission" date="2017-02" db="EMBL/GenBank/DDBJ databases">
        <title>Complete genome sequence of Cupriavidus necator strain NH9, a 3-chlorobenzoate degrader.</title>
        <authorList>
            <person name="Moriuchi R."/>
            <person name="Dohra H."/>
            <person name="Ogawa N."/>
        </authorList>
    </citation>
    <scope>NUCLEOTIDE SEQUENCE [LARGE SCALE GENOMIC DNA]</scope>
    <source>
        <strain evidence="2">NH9</strain>
        <plasmid evidence="2">penh92</plasmid>
    </source>
</reference>
<sequence>MGAHVWQTGPSTVADRPGREATIPSTVHAWSYDLTRYPEDSGRPFTEFFYPNAYAAGLRLEQSAAALWNGYVNAHAVAQLAGSTEPHMDYFTRAVESVLLNGPQWDSAGLVLDSAHWEQAVRESGYVAAQQTGGINRTPVPARILC</sequence>
<keyword evidence="1" id="KW-0614">Plasmid</keyword>
<dbReference type="AlphaFoldDB" id="A0A1U9V2E7"/>
<geneLocation type="plasmid" evidence="2">
    <name>penh92</name>
</geneLocation>
<evidence type="ECO:0000313" key="2">
    <source>
        <dbReference type="Proteomes" id="UP000189627"/>
    </source>
</evidence>
<dbReference type="EMBL" id="CP017759">
    <property type="protein sequence ID" value="AQV99134.1"/>
    <property type="molecule type" value="Genomic_DNA"/>
</dbReference>
<proteinExistence type="predicted"/>
<dbReference type="KEGG" id="cuh:BJN34_35230"/>
<dbReference type="Proteomes" id="UP000189627">
    <property type="component" value="Plasmid pENH92"/>
</dbReference>